<evidence type="ECO:0000313" key="2">
    <source>
        <dbReference type="EMBL" id="SKA40276.1"/>
    </source>
</evidence>
<dbReference type="STRING" id="1122192.SAMN02745673_05039"/>
<dbReference type="InterPro" id="IPR036890">
    <property type="entry name" value="HATPase_C_sf"/>
</dbReference>
<accession>A0A1T4TIF7</accession>
<evidence type="ECO:0000313" key="3">
    <source>
        <dbReference type="Proteomes" id="UP000190637"/>
    </source>
</evidence>
<dbReference type="Gene3D" id="3.30.565.10">
    <property type="entry name" value="Histidine kinase-like ATPase, C-terminal domain"/>
    <property type="match status" value="1"/>
</dbReference>
<sequence>MMAHTVFSTSLPGTAESVAVARRFATGTLHVAPQGVPAAIVDDVEVIVSDLATNAIRYTQSGDAGGTYDLYLAVHERSLSGSIRTQAPRPPLGEVFPAPDGLLLAQALADECSSLMPYEHGVFFTLGWSLEGERRG</sequence>
<protein>
    <recommendedName>
        <fullName evidence="1">Histidine kinase/HSP90-like ATPase domain-containing protein</fullName>
    </recommendedName>
</protein>
<feature type="domain" description="Histidine kinase/HSP90-like ATPase" evidence="1">
    <location>
        <begin position="12"/>
        <end position="113"/>
    </location>
</feature>
<reference evidence="2 3" key="1">
    <citation type="submission" date="2017-02" db="EMBL/GenBank/DDBJ databases">
        <authorList>
            <person name="Peterson S.W."/>
        </authorList>
    </citation>
    <scope>NUCLEOTIDE SEQUENCE [LARGE SCALE GENOMIC DNA]</scope>
    <source>
        <strain evidence="2 3">DSM 45154</strain>
    </source>
</reference>
<name>A0A1T4TIF7_9ACTN</name>
<dbReference type="InterPro" id="IPR003594">
    <property type="entry name" value="HATPase_dom"/>
</dbReference>
<organism evidence="2 3">
    <name type="scientific">Marinactinospora thermotolerans DSM 45154</name>
    <dbReference type="NCBI Taxonomy" id="1122192"/>
    <lineage>
        <taxon>Bacteria</taxon>
        <taxon>Bacillati</taxon>
        <taxon>Actinomycetota</taxon>
        <taxon>Actinomycetes</taxon>
        <taxon>Streptosporangiales</taxon>
        <taxon>Nocardiopsidaceae</taxon>
        <taxon>Marinactinospora</taxon>
    </lineage>
</organism>
<dbReference type="OrthoDB" id="4206624at2"/>
<dbReference type="EMBL" id="FUWS01000030">
    <property type="protein sequence ID" value="SKA40276.1"/>
    <property type="molecule type" value="Genomic_DNA"/>
</dbReference>
<dbReference type="RefSeq" id="WP_078764244.1">
    <property type="nucleotide sequence ID" value="NZ_FUWS01000030.1"/>
</dbReference>
<evidence type="ECO:0000259" key="1">
    <source>
        <dbReference type="Pfam" id="PF13581"/>
    </source>
</evidence>
<dbReference type="AlphaFoldDB" id="A0A1T4TIF7"/>
<gene>
    <name evidence="2" type="ORF">SAMN02745673_05039</name>
</gene>
<proteinExistence type="predicted"/>
<dbReference type="Proteomes" id="UP000190637">
    <property type="component" value="Unassembled WGS sequence"/>
</dbReference>
<keyword evidence="3" id="KW-1185">Reference proteome</keyword>
<dbReference type="Pfam" id="PF13581">
    <property type="entry name" value="HATPase_c_2"/>
    <property type="match status" value="1"/>
</dbReference>